<dbReference type="KEGG" id="elk:111146511"/>
<evidence type="ECO:0000313" key="8">
    <source>
        <dbReference type="Proteomes" id="UP000248482"/>
    </source>
</evidence>
<dbReference type="PANTHER" id="PTHR16983">
    <property type="entry name" value="UPAR/LY6 DOMAIN-CONTAINING PROTEIN"/>
    <property type="match status" value="1"/>
</dbReference>
<keyword evidence="4" id="KW-0472">Membrane</keyword>
<feature type="chain" id="PRO_5016074044" evidence="6">
    <location>
        <begin position="21"/>
        <end position="120"/>
    </location>
</feature>
<organism evidence="8 9">
    <name type="scientific">Enhydra lutris kenyoni</name>
    <name type="common">northern sea otter</name>
    <dbReference type="NCBI Taxonomy" id="391180"/>
    <lineage>
        <taxon>Eukaryota</taxon>
        <taxon>Metazoa</taxon>
        <taxon>Chordata</taxon>
        <taxon>Craniata</taxon>
        <taxon>Vertebrata</taxon>
        <taxon>Euteleostomi</taxon>
        <taxon>Mammalia</taxon>
        <taxon>Eutheria</taxon>
        <taxon>Laurasiatheria</taxon>
        <taxon>Carnivora</taxon>
        <taxon>Caniformia</taxon>
        <taxon>Musteloidea</taxon>
        <taxon>Mustelidae</taxon>
        <taxon>Lutrinae</taxon>
        <taxon>Enhydra</taxon>
    </lineage>
</organism>
<keyword evidence="8" id="KW-1185">Reference proteome</keyword>
<dbReference type="CDD" id="cd23542">
    <property type="entry name" value="TFP_LU_ECD_Ly6D"/>
    <property type="match status" value="1"/>
</dbReference>
<proteinExistence type="predicted"/>
<evidence type="ECO:0000256" key="2">
    <source>
        <dbReference type="ARBA" id="ARBA00022475"/>
    </source>
</evidence>
<dbReference type="SMART" id="SM00134">
    <property type="entry name" value="LU"/>
    <property type="match status" value="1"/>
</dbReference>
<comment type="subcellular location">
    <subcellularLocation>
        <location evidence="1">Cell membrane</location>
    </subcellularLocation>
</comment>
<keyword evidence="2" id="KW-1003">Cell membrane</keyword>
<evidence type="ECO:0000256" key="3">
    <source>
        <dbReference type="ARBA" id="ARBA00022729"/>
    </source>
</evidence>
<name>A0A2Y9JIU7_ENHLU</name>
<evidence type="ECO:0000256" key="4">
    <source>
        <dbReference type="ARBA" id="ARBA00023136"/>
    </source>
</evidence>
<dbReference type="GeneID" id="111146511"/>
<dbReference type="Gene3D" id="2.10.60.10">
    <property type="entry name" value="CD59"/>
    <property type="match status" value="1"/>
</dbReference>
<feature type="domain" description="UPAR/Ly6" evidence="7">
    <location>
        <begin position="21"/>
        <end position="101"/>
    </location>
</feature>
<dbReference type="Pfam" id="PF00087">
    <property type="entry name" value="Toxin_TOLIP"/>
    <property type="match status" value="1"/>
</dbReference>
<keyword evidence="3 6" id="KW-0732">Signal</keyword>
<evidence type="ECO:0000313" key="9">
    <source>
        <dbReference type="RefSeq" id="XP_022357755.1"/>
    </source>
</evidence>
<dbReference type="RefSeq" id="XP_022357755.1">
    <property type="nucleotide sequence ID" value="XM_022502047.1"/>
</dbReference>
<feature type="signal peptide" evidence="6">
    <location>
        <begin position="1"/>
        <end position="20"/>
    </location>
</feature>
<reference evidence="9" key="1">
    <citation type="submission" date="2025-08" db="UniProtKB">
        <authorList>
            <consortium name="RefSeq"/>
        </authorList>
    </citation>
    <scope>IDENTIFICATION</scope>
    <source>
        <tissue evidence="9">Blood</tissue>
    </source>
</reference>
<dbReference type="FunFam" id="2.10.60.10:FF:000030">
    <property type="entry name" value="Lymphocyte antigen 6 complex, locus G6G"/>
    <property type="match status" value="1"/>
</dbReference>
<dbReference type="InterPro" id="IPR016054">
    <property type="entry name" value="LY6_UPA_recep-like"/>
</dbReference>
<protein>
    <submittedName>
        <fullName evidence="9">Ly6/PLAUR domain-containing protein 2-like</fullName>
    </submittedName>
</protein>
<dbReference type="OrthoDB" id="9442935at2759"/>
<dbReference type="InterPro" id="IPR045860">
    <property type="entry name" value="Snake_toxin-like_sf"/>
</dbReference>
<evidence type="ECO:0000256" key="1">
    <source>
        <dbReference type="ARBA" id="ARBA00004236"/>
    </source>
</evidence>
<dbReference type="PANTHER" id="PTHR16983:SF14">
    <property type="entry name" value="SECRETED LY-6_UPAR DOMAIN-CONTAINING PROTEIN 2"/>
    <property type="match status" value="1"/>
</dbReference>
<sequence>MRPLLLSLLLATLCADLAPALHCHVCCGHKDCESLVECAPTDKYCVITQATNPGGILVMKSCAPVCPNSTMSSDGRTLSVSCCQGSQCNRSAAVGLAGSPGALWLSASASLLWPLLRAAW</sequence>
<evidence type="ECO:0000259" key="7">
    <source>
        <dbReference type="SMART" id="SM00134"/>
    </source>
</evidence>
<dbReference type="InterPro" id="IPR035076">
    <property type="entry name" value="Toxin/TOLIP"/>
</dbReference>
<accession>A0A2Y9JIU7</accession>
<dbReference type="Proteomes" id="UP000248482">
    <property type="component" value="Unplaced"/>
</dbReference>
<gene>
    <name evidence="9" type="primary">LOC111146511</name>
</gene>
<dbReference type="GO" id="GO:0005886">
    <property type="term" value="C:plasma membrane"/>
    <property type="evidence" value="ECO:0007669"/>
    <property type="project" value="UniProtKB-SubCell"/>
</dbReference>
<dbReference type="SUPFAM" id="SSF57302">
    <property type="entry name" value="Snake toxin-like"/>
    <property type="match status" value="1"/>
</dbReference>
<evidence type="ECO:0000256" key="5">
    <source>
        <dbReference type="ARBA" id="ARBA00023180"/>
    </source>
</evidence>
<dbReference type="AlphaFoldDB" id="A0A2Y9JIU7"/>
<evidence type="ECO:0000256" key="6">
    <source>
        <dbReference type="SAM" id="SignalP"/>
    </source>
</evidence>
<dbReference type="InterPro" id="IPR051110">
    <property type="entry name" value="Ly-6/neurotoxin-like_GPI-ap"/>
</dbReference>
<keyword evidence="5" id="KW-0325">Glycoprotein</keyword>